<dbReference type="Proteomes" id="UP000184330">
    <property type="component" value="Unassembled WGS sequence"/>
</dbReference>
<reference evidence="2 3" key="1">
    <citation type="submission" date="2016-03" db="EMBL/GenBank/DDBJ databases">
        <authorList>
            <person name="Ploux O."/>
        </authorList>
    </citation>
    <scope>NUCLEOTIDE SEQUENCE [LARGE SCALE GENOMIC DNA]</scope>
    <source>
        <strain evidence="2 3">UAMH 11012</strain>
    </source>
</reference>
<sequence>MSTNATVFVGLWTDWSKGRILGPTLTLPIRDGNILISVISLFIQLTGGQSWSILCFIVHQLRTTRKEQDGLYYQQQATLRNNASDAGTAWKLAKIGLFHVLLFAAAGTLSSHIITVGNDVLLATNPSCGLWNSFSIVNESQFVEAVDLTLNQRNTLAFSNQYVQNCLGGSKSSPACNTFRTPQLNWTFVTDAPCPFQDDICLGPTNGTLQINTGYIDSRDDLGINGDDTHRIQYRKQATCMPLVTDGYLELGNSSRDGMNFTYEAAFYGPNNVLNSSLAFNGAIGRGNDTALLSYYPDQDVNVLACTEQHQFCNPNPAANISNECTPFLSIDAFINADQGFVTDQLGKIMLNSYQKNIASIQPKHTSIRRQRHSLIIILSRSRSANISNECTPFLSIDAFINADQGFVTDQLGKIMLNSYQKNIASIIQLAAWNSGFDFVVTQTDPALMASGLCVEGASPPLPPNQWILEATNWFSIGMVNIQRRVVDTATGPPGVDAQYTLDQASDSPAMEWYCANQIVQRTDFTSFSVLTLSLIFGFGGLLICTSLFLETVVGWWQLRYRKGLYQQVRWQLDSTLQLQRMAFEEVGLGTWRGGAEDVPTTEKGEVFVPAEEWDEWHPRIAGKAM</sequence>
<evidence type="ECO:0000313" key="3">
    <source>
        <dbReference type="Proteomes" id="UP000184330"/>
    </source>
</evidence>
<dbReference type="AlphaFoldDB" id="A0A1L7WQY4"/>
<feature type="transmembrane region" description="Helical" evidence="1">
    <location>
        <begin position="528"/>
        <end position="557"/>
    </location>
</feature>
<proteinExistence type="predicted"/>
<evidence type="ECO:0000313" key="2">
    <source>
        <dbReference type="EMBL" id="CZR55165.1"/>
    </source>
</evidence>
<evidence type="ECO:0000256" key="1">
    <source>
        <dbReference type="SAM" id="Phobius"/>
    </source>
</evidence>
<accession>A0A1L7WQY4</accession>
<feature type="transmembrane region" description="Helical" evidence="1">
    <location>
        <begin position="34"/>
        <end position="58"/>
    </location>
</feature>
<organism evidence="2 3">
    <name type="scientific">Phialocephala subalpina</name>
    <dbReference type="NCBI Taxonomy" id="576137"/>
    <lineage>
        <taxon>Eukaryota</taxon>
        <taxon>Fungi</taxon>
        <taxon>Dikarya</taxon>
        <taxon>Ascomycota</taxon>
        <taxon>Pezizomycotina</taxon>
        <taxon>Leotiomycetes</taxon>
        <taxon>Helotiales</taxon>
        <taxon>Mollisiaceae</taxon>
        <taxon>Phialocephala</taxon>
        <taxon>Phialocephala fortinii species complex</taxon>
    </lineage>
</organism>
<dbReference type="OrthoDB" id="3557131at2759"/>
<keyword evidence="3" id="KW-1185">Reference proteome</keyword>
<protein>
    <submittedName>
        <fullName evidence="2">Uncharacterized protein</fullName>
    </submittedName>
</protein>
<gene>
    <name evidence="2" type="ORF">PAC_05051</name>
</gene>
<feature type="transmembrane region" description="Helical" evidence="1">
    <location>
        <begin position="95"/>
        <end position="114"/>
    </location>
</feature>
<keyword evidence="1" id="KW-0472">Membrane</keyword>
<keyword evidence="1" id="KW-1133">Transmembrane helix</keyword>
<keyword evidence="1" id="KW-0812">Transmembrane</keyword>
<dbReference type="EMBL" id="FJOG01000006">
    <property type="protein sequence ID" value="CZR55165.1"/>
    <property type="molecule type" value="Genomic_DNA"/>
</dbReference>
<name>A0A1L7WQY4_9HELO</name>